<gene>
    <name evidence="2" type="ORF">K466DRAFT_599415</name>
</gene>
<evidence type="ECO:0000313" key="3">
    <source>
        <dbReference type="Proteomes" id="UP000308197"/>
    </source>
</evidence>
<dbReference type="InterPro" id="IPR032675">
    <property type="entry name" value="LRR_dom_sf"/>
</dbReference>
<dbReference type="InterPro" id="IPR036047">
    <property type="entry name" value="F-box-like_dom_sf"/>
</dbReference>
<evidence type="ECO:0000259" key="1">
    <source>
        <dbReference type="PROSITE" id="PS50181"/>
    </source>
</evidence>
<dbReference type="EMBL" id="ML211150">
    <property type="protein sequence ID" value="TFK87497.1"/>
    <property type="molecule type" value="Genomic_DNA"/>
</dbReference>
<name>A0A5C3PEQ3_9APHY</name>
<dbReference type="SUPFAM" id="SSF52047">
    <property type="entry name" value="RNI-like"/>
    <property type="match status" value="1"/>
</dbReference>
<dbReference type="InParanoid" id="A0A5C3PEQ3"/>
<organism evidence="2 3">
    <name type="scientific">Polyporus arcularius HHB13444</name>
    <dbReference type="NCBI Taxonomy" id="1314778"/>
    <lineage>
        <taxon>Eukaryota</taxon>
        <taxon>Fungi</taxon>
        <taxon>Dikarya</taxon>
        <taxon>Basidiomycota</taxon>
        <taxon>Agaricomycotina</taxon>
        <taxon>Agaricomycetes</taxon>
        <taxon>Polyporales</taxon>
        <taxon>Polyporaceae</taxon>
        <taxon>Polyporus</taxon>
    </lineage>
</organism>
<protein>
    <recommendedName>
        <fullName evidence="1">F-box domain-containing protein</fullName>
    </recommendedName>
</protein>
<dbReference type="InterPro" id="IPR001810">
    <property type="entry name" value="F-box_dom"/>
</dbReference>
<accession>A0A5C3PEQ3</accession>
<dbReference type="AlphaFoldDB" id="A0A5C3PEQ3"/>
<dbReference type="Pfam" id="PF12937">
    <property type="entry name" value="F-box-like"/>
    <property type="match status" value="1"/>
</dbReference>
<dbReference type="Gene3D" id="3.80.10.10">
    <property type="entry name" value="Ribonuclease Inhibitor"/>
    <property type="match status" value="1"/>
</dbReference>
<sequence length="496" mass="56233">MVRGCTCCNEPPSIPGSIKIDDLPIELLIDIFRCVTPTERSDIRLTHVCRIWRSTLQRTTEFWAKFLAVPDLITLGNYVRDVGFWHTWVDRTRTQPLQLRLRGRDLDLLKTIAEHLSRLASLNAQWNMVYPRDVQRRLLALGPLPALEELRLTCDFPAPISNFLDLEAAGLEGSTPRADEYPQLRHLGVNPDFFIPSMVVPSLKTLAIYHGHIKFEVLMSAFANCPTLESLRLDHAHFWDIRDTAPQVVFPHLRDLRLDYSDSTPTAVHAVFTHIQFPSITRLTAFIGDCALVGVIPDAHPLPILRILTRLAIQVYDATDDVPRTHTLSIKGYIDGEVRQDTPQLYTVNQRINWKHRGGWAFYTPLSGITHSMGSPAVTKLELLLLDDQLNMTHIDWTRLFEAFPALVSLEVRIASCVGLLKALRRQPRRLSRLVRLGLTCGNASGVHHSLVLTLERRASLGHGLQRLEFRNSNGPFSSWHLARLREVVSEVVLVV</sequence>
<dbReference type="Gene3D" id="1.20.1280.50">
    <property type="match status" value="1"/>
</dbReference>
<dbReference type="SUPFAM" id="SSF81383">
    <property type="entry name" value="F-box domain"/>
    <property type="match status" value="1"/>
</dbReference>
<evidence type="ECO:0000313" key="2">
    <source>
        <dbReference type="EMBL" id="TFK87497.1"/>
    </source>
</evidence>
<dbReference type="PROSITE" id="PS50181">
    <property type="entry name" value="FBOX"/>
    <property type="match status" value="1"/>
</dbReference>
<proteinExistence type="predicted"/>
<keyword evidence="3" id="KW-1185">Reference proteome</keyword>
<feature type="domain" description="F-box" evidence="1">
    <location>
        <begin position="17"/>
        <end position="66"/>
    </location>
</feature>
<reference evidence="2 3" key="1">
    <citation type="journal article" date="2019" name="Nat. Ecol. Evol.">
        <title>Megaphylogeny resolves global patterns of mushroom evolution.</title>
        <authorList>
            <person name="Varga T."/>
            <person name="Krizsan K."/>
            <person name="Foldi C."/>
            <person name="Dima B."/>
            <person name="Sanchez-Garcia M."/>
            <person name="Sanchez-Ramirez S."/>
            <person name="Szollosi G.J."/>
            <person name="Szarkandi J.G."/>
            <person name="Papp V."/>
            <person name="Albert L."/>
            <person name="Andreopoulos W."/>
            <person name="Angelini C."/>
            <person name="Antonin V."/>
            <person name="Barry K.W."/>
            <person name="Bougher N.L."/>
            <person name="Buchanan P."/>
            <person name="Buyck B."/>
            <person name="Bense V."/>
            <person name="Catcheside P."/>
            <person name="Chovatia M."/>
            <person name="Cooper J."/>
            <person name="Damon W."/>
            <person name="Desjardin D."/>
            <person name="Finy P."/>
            <person name="Geml J."/>
            <person name="Haridas S."/>
            <person name="Hughes K."/>
            <person name="Justo A."/>
            <person name="Karasinski D."/>
            <person name="Kautmanova I."/>
            <person name="Kiss B."/>
            <person name="Kocsube S."/>
            <person name="Kotiranta H."/>
            <person name="LaButti K.M."/>
            <person name="Lechner B.E."/>
            <person name="Liimatainen K."/>
            <person name="Lipzen A."/>
            <person name="Lukacs Z."/>
            <person name="Mihaltcheva S."/>
            <person name="Morgado L.N."/>
            <person name="Niskanen T."/>
            <person name="Noordeloos M.E."/>
            <person name="Ohm R.A."/>
            <person name="Ortiz-Santana B."/>
            <person name="Ovrebo C."/>
            <person name="Racz N."/>
            <person name="Riley R."/>
            <person name="Savchenko A."/>
            <person name="Shiryaev A."/>
            <person name="Soop K."/>
            <person name="Spirin V."/>
            <person name="Szebenyi C."/>
            <person name="Tomsovsky M."/>
            <person name="Tulloss R.E."/>
            <person name="Uehling J."/>
            <person name="Grigoriev I.V."/>
            <person name="Vagvolgyi C."/>
            <person name="Papp T."/>
            <person name="Martin F.M."/>
            <person name="Miettinen O."/>
            <person name="Hibbett D.S."/>
            <person name="Nagy L.G."/>
        </authorList>
    </citation>
    <scope>NUCLEOTIDE SEQUENCE [LARGE SCALE GENOMIC DNA]</scope>
    <source>
        <strain evidence="2 3">HHB13444</strain>
    </source>
</reference>
<dbReference type="Proteomes" id="UP000308197">
    <property type="component" value="Unassembled WGS sequence"/>
</dbReference>